<evidence type="ECO:0000256" key="1">
    <source>
        <dbReference type="SAM" id="SignalP"/>
    </source>
</evidence>
<evidence type="ECO:0000313" key="3">
    <source>
        <dbReference type="EMBL" id="SOJ54109.1"/>
    </source>
</evidence>
<evidence type="ECO:0000313" key="4">
    <source>
        <dbReference type="Proteomes" id="UP000554965"/>
    </source>
</evidence>
<dbReference type="EMBL" id="OCTY01000002">
    <property type="protein sequence ID" value="SOJ54109.1"/>
    <property type="molecule type" value="Genomic_DNA"/>
</dbReference>
<feature type="signal peptide" evidence="1">
    <location>
        <begin position="1"/>
        <end position="18"/>
    </location>
</feature>
<keyword evidence="1" id="KW-0732">Signal</keyword>
<gene>
    <name evidence="3" type="ORF">MSIMFB_01606</name>
</gene>
<keyword evidence="4" id="KW-1185">Reference proteome</keyword>
<proteinExistence type="predicted"/>
<dbReference type="Gene3D" id="3.40.1000.70">
    <property type="entry name" value="PknH-like extracellular domain"/>
    <property type="match status" value="1"/>
</dbReference>
<feature type="domain" description="PknH-like extracellular" evidence="2">
    <location>
        <begin position="42"/>
        <end position="147"/>
    </location>
</feature>
<dbReference type="PROSITE" id="PS51257">
    <property type="entry name" value="PROKAR_LIPOPROTEIN"/>
    <property type="match status" value="1"/>
</dbReference>
<dbReference type="InterPro" id="IPR038232">
    <property type="entry name" value="PknH-like_Extracell_sf"/>
</dbReference>
<name>A0A7Z7N8Y9_9MYCO</name>
<accession>A0A7Z7N8Y9</accession>
<comment type="caution">
    <text evidence="3">The sequence shown here is derived from an EMBL/GenBank/DDBJ whole genome shotgun (WGS) entry which is preliminary data.</text>
</comment>
<dbReference type="RefSeq" id="WP_186242208.1">
    <property type="nucleotide sequence ID" value="NZ_OCTY01000002.1"/>
</dbReference>
<sequence>MARLMRPLLLFSAVLLTAACTRVVGGSALPAFGAPPLGVLDVGALLLDQSRMRSITGAGDDLTIIPSMDGTQPVDIESLAETAPRECRFIFAETATFGPDVAAFHKTTFQDPPDGSLISEGAAAYRDAGTARHAFDALVATVGDCADSSSGWLLVSKWKADGDSLRMRPGGCGRDYRLLSVALLEVTYCGFPESVSDIVMTNIAANVPGS</sequence>
<dbReference type="AlphaFoldDB" id="A0A7Z7N8Y9"/>
<protein>
    <recommendedName>
        <fullName evidence="2">PknH-like extracellular domain-containing protein</fullName>
    </recommendedName>
</protein>
<dbReference type="Proteomes" id="UP000554965">
    <property type="component" value="Unassembled WGS sequence"/>
</dbReference>
<dbReference type="Pfam" id="PF14032">
    <property type="entry name" value="PknH_C"/>
    <property type="match status" value="1"/>
</dbReference>
<dbReference type="InterPro" id="IPR026954">
    <property type="entry name" value="PknH-like_Extracell"/>
</dbReference>
<evidence type="ECO:0000259" key="2">
    <source>
        <dbReference type="Pfam" id="PF14032"/>
    </source>
</evidence>
<feature type="chain" id="PRO_5039276984" description="PknH-like extracellular domain-containing protein" evidence="1">
    <location>
        <begin position="19"/>
        <end position="210"/>
    </location>
</feature>
<reference evidence="3 4" key="1">
    <citation type="submission" date="2017-10" db="EMBL/GenBank/DDBJ databases">
        <authorList>
            <consortium name="Urmite Genomes"/>
        </authorList>
    </citation>
    <scope>NUCLEOTIDE SEQUENCE [LARGE SCALE GENOMIC DNA]</scope>
    <source>
        <strain evidence="3 4">FB-527</strain>
    </source>
</reference>
<organism evidence="3 4">
    <name type="scientific">Mycobacterium simulans</name>
    <dbReference type="NCBI Taxonomy" id="627089"/>
    <lineage>
        <taxon>Bacteria</taxon>
        <taxon>Bacillati</taxon>
        <taxon>Actinomycetota</taxon>
        <taxon>Actinomycetes</taxon>
        <taxon>Mycobacteriales</taxon>
        <taxon>Mycobacteriaceae</taxon>
        <taxon>Mycobacterium</taxon>
    </lineage>
</organism>